<gene>
    <name evidence="2" type="ORF">UFOVP1636_258</name>
</gene>
<dbReference type="SUPFAM" id="SSF53335">
    <property type="entry name" value="S-adenosyl-L-methionine-dependent methyltransferases"/>
    <property type="match status" value="1"/>
</dbReference>
<feature type="domain" description="Methyltransferase type 11" evidence="1">
    <location>
        <begin position="67"/>
        <end position="112"/>
    </location>
</feature>
<dbReference type="InterPro" id="IPR013216">
    <property type="entry name" value="Methyltransf_11"/>
</dbReference>
<reference evidence="2" key="1">
    <citation type="submission" date="2020-05" db="EMBL/GenBank/DDBJ databases">
        <authorList>
            <person name="Chiriac C."/>
            <person name="Salcher M."/>
            <person name="Ghai R."/>
            <person name="Kavagutti S V."/>
        </authorList>
    </citation>
    <scope>NUCLEOTIDE SEQUENCE</scope>
</reference>
<sequence>MTKKTFALDRLVGHETSKSYQYLIDSGFMQRYFSGDNIIEVGYAGRGGCVPITENAIGVDSGYPGYDGLHLPFQDQSQDTVYSSHCLEHIPNSHAALAEWFRVLKEGGYLIIVVPHQQLYEKKMALPSTYAPYDHVKFYMPGNLLKEIEEALPFGEWRLRGIYDNDMGFDYSLSAFQHSVGCYEIVAIIQRIHKYPYIDQMLTRQ</sequence>
<dbReference type="EMBL" id="LR797503">
    <property type="protein sequence ID" value="CAB4221343.1"/>
    <property type="molecule type" value="Genomic_DNA"/>
</dbReference>
<protein>
    <submittedName>
        <fullName evidence="2">AdoMet_MTases domain containing protein</fullName>
    </submittedName>
</protein>
<dbReference type="Gene3D" id="3.40.50.150">
    <property type="entry name" value="Vaccinia Virus protein VP39"/>
    <property type="match status" value="1"/>
</dbReference>
<dbReference type="InterPro" id="IPR029063">
    <property type="entry name" value="SAM-dependent_MTases_sf"/>
</dbReference>
<organism evidence="2">
    <name type="scientific">uncultured Caudovirales phage</name>
    <dbReference type="NCBI Taxonomy" id="2100421"/>
    <lineage>
        <taxon>Viruses</taxon>
        <taxon>Duplodnaviria</taxon>
        <taxon>Heunggongvirae</taxon>
        <taxon>Uroviricota</taxon>
        <taxon>Caudoviricetes</taxon>
        <taxon>Peduoviridae</taxon>
        <taxon>Maltschvirus</taxon>
        <taxon>Maltschvirus maltsch</taxon>
    </lineage>
</organism>
<evidence type="ECO:0000259" key="1">
    <source>
        <dbReference type="Pfam" id="PF08241"/>
    </source>
</evidence>
<proteinExistence type="predicted"/>
<dbReference type="CDD" id="cd02440">
    <property type="entry name" value="AdoMet_MTases"/>
    <property type="match status" value="1"/>
</dbReference>
<accession>A0A6J5T0R7</accession>
<name>A0A6J5T0R7_9CAUD</name>
<evidence type="ECO:0000313" key="2">
    <source>
        <dbReference type="EMBL" id="CAB4221343.1"/>
    </source>
</evidence>
<dbReference type="GO" id="GO:0008757">
    <property type="term" value="F:S-adenosylmethionine-dependent methyltransferase activity"/>
    <property type="evidence" value="ECO:0007669"/>
    <property type="project" value="InterPro"/>
</dbReference>
<dbReference type="Pfam" id="PF08241">
    <property type="entry name" value="Methyltransf_11"/>
    <property type="match status" value="1"/>
</dbReference>